<dbReference type="InterPro" id="IPR007627">
    <property type="entry name" value="RNA_pol_sigma70_r2"/>
</dbReference>
<feature type="region of interest" description="Disordered" evidence="5">
    <location>
        <begin position="83"/>
        <end position="106"/>
    </location>
</feature>
<feature type="domain" description="RNA polymerase sigma factor 70 region 4 type 2" evidence="7">
    <location>
        <begin position="111"/>
        <end position="159"/>
    </location>
</feature>
<gene>
    <name evidence="8" type="ORF">FUAX_06850</name>
</gene>
<feature type="domain" description="RNA polymerase sigma-70 region 2" evidence="6">
    <location>
        <begin position="17"/>
        <end position="84"/>
    </location>
</feature>
<dbReference type="GO" id="GO:0003677">
    <property type="term" value="F:DNA binding"/>
    <property type="evidence" value="ECO:0007669"/>
    <property type="project" value="InterPro"/>
</dbReference>
<dbReference type="Pfam" id="PF04542">
    <property type="entry name" value="Sigma70_r2"/>
    <property type="match status" value="1"/>
</dbReference>
<evidence type="ECO:0000256" key="1">
    <source>
        <dbReference type="ARBA" id="ARBA00010641"/>
    </source>
</evidence>
<dbReference type="InterPro" id="IPR036388">
    <property type="entry name" value="WH-like_DNA-bd_sf"/>
</dbReference>
<evidence type="ECO:0000256" key="4">
    <source>
        <dbReference type="ARBA" id="ARBA00023163"/>
    </source>
</evidence>
<dbReference type="Gene3D" id="1.10.1740.10">
    <property type="match status" value="1"/>
</dbReference>
<evidence type="ECO:0000256" key="2">
    <source>
        <dbReference type="ARBA" id="ARBA00023015"/>
    </source>
</evidence>
<accession>A0AAU9CJT4</accession>
<evidence type="ECO:0000256" key="5">
    <source>
        <dbReference type="SAM" id="MobiDB-lite"/>
    </source>
</evidence>
<keyword evidence="2" id="KW-0805">Transcription regulation</keyword>
<dbReference type="KEGG" id="fax:FUAX_06850"/>
<keyword evidence="9" id="KW-1185">Reference proteome</keyword>
<dbReference type="GO" id="GO:0000428">
    <property type="term" value="C:DNA-directed RNA polymerase complex"/>
    <property type="evidence" value="ECO:0007669"/>
    <property type="project" value="UniProtKB-KW"/>
</dbReference>
<name>A0AAU9CJT4_9BACT</name>
<dbReference type="GO" id="GO:0016987">
    <property type="term" value="F:sigma factor activity"/>
    <property type="evidence" value="ECO:0007669"/>
    <property type="project" value="UniProtKB-KW"/>
</dbReference>
<keyword evidence="4" id="KW-0804">Transcription</keyword>
<dbReference type="SUPFAM" id="SSF88659">
    <property type="entry name" value="Sigma3 and sigma4 domains of RNA polymerase sigma factors"/>
    <property type="match status" value="1"/>
</dbReference>
<dbReference type="Proteomes" id="UP001348817">
    <property type="component" value="Chromosome"/>
</dbReference>
<dbReference type="InterPro" id="IPR013325">
    <property type="entry name" value="RNA_pol_sigma_r2"/>
</dbReference>
<dbReference type="SUPFAM" id="SSF88946">
    <property type="entry name" value="Sigma2 domain of RNA polymerase sigma factors"/>
    <property type="match status" value="1"/>
</dbReference>
<dbReference type="InterPro" id="IPR039425">
    <property type="entry name" value="RNA_pol_sigma-70-like"/>
</dbReference>
<dbReference type="EMBL" id="AP025314">
    <property type="protein sequence ID" value="BDD08253.1"/>
    <property type="molecule type" value="Genomic_DNA"/>
</dbReference>
<evidence type="ECO:0000313" key="9">
    <source>
        <dbReference type="Proteomes" id="UP001348817"/>
    </source>
</evidence>
<sequence>MNFWAMDNDRKRTFERIYAQHRDMVAKMCLGYMKGDLALAEDLEQDVFINVWNALDRFRNEASFKTWLYRITVNTCLQHIRKRDNKPSSALPEEGPIAEATPDEGEERKTRLYKAIGQLKEVERLIIMMVLDGEEYATIANVLGTNEGNLRVRIHRIKNNLKKHMNKLVSHE</sequence>
<organism evidence="8 9">
    <name type="scientific">Fulvitalea axinellae</name>
    <dbReference type="NCBI Taxonomy" id="1182444"/>
    <lineage>
        <taxon>Bacteria</taxon>
        <taxon>Pseudomonadati</taxon>
        <taxon>Bacteroidota</taxon>
        <taxon>Cytophagia</taxon>
        <taxon>Cytophagales</taxon>
        <taxon>Persicobacteraceae</taxon>
        <taxon>Fulvitalea</taxon>
    </lineage>
</organism>
<dbReference type="PANTHER" id="PTHR43133">
    <property type="entry name" value="RNA POLYMERASE ECF-TYPE SIGMA FACTO"/>
    <property type="match status" value="1"/>
</dbReference>
<keyword evidence="8" id="KW-0240">DNA-directed RNA polymerase</keyword>
<evidence type="ECO:0000313" key="8">
    <source>
        <dbReference type="EMBL" id="BDD08253.1"/>
    </source>
</evidence>
<dbReference type="PANTHER" id="PTHR43133:SF45">
    <property type="entry name" value="RNA POLYMERASE ECF-TYPE SIGMA FACTOR"/>
    <property type="match status" value="1"/>
</dbReference>
<keyword evidence="3" id="KW-0731">Sigma factor</keyword>
<reference evidence="8 9" key="1">
    <citation type="submission" date="2021-12" db="EMBL/GenBank/DDBJ databases">
        <title>Genome sequencing of bacteria with rrn-lacking chromosome and rrn-plasmid.</title>
        <authorList>
            <person name="Anda M."/>
            <person name="Iwasaki W."/>
        </authorList>
    </citation>
    <scope>NUCLEOTIDE SEQUENCE [LARGE SCALE GENOMIC DNA]</scope>
    <source>
        <strain evidence="8 9">DSM 100852</strain>
    </source>
</reference>
<comment type="similarity">
    <text evidence="1">Belongs to the sigma-70 factor family. ECF subfamily.</text>
</comment>
<protein>
    <submittedName>
        <fullName evidence="8">DNA-directed RNA polymerase sigma-70 factor</fullName>
    </submittedName>
</protein>
<dbReference type="InterPro" id="IPR014284">
    <property type="entry name" value="RNA_pol_sigma-70_dom"/>
</dbReference>
<dbReference type="Gene3D" id="1.10.10.10">
    <property type="entry name" value="Winged helix-like DNA-binding domain superfamily/Winged helix DNA-binding domain"/>
    <property type="match status" value="1"/>
</dbReference>
<evidence type="ECO:0000259" key="6">
    <source>
        <dbReference type="Pfam" id="PF04542"/>
    </source>
</evidence>
<dbReference type="InterPro" id="IPR013324">
    <property type="entry name" value="RNA_pol_sigma_r3/r4-like"/>
</dbReference>
<dbReference type="Pfam" id="PF08281">
    <property type="entry name" value="Sigma70_r4_2"/>
    <property type="match status" value="1"/>
</dbReference>
<dbReference type="NCBIfam" id="TIGR02937">
    <property type="entry name" value="sigma70-ECF"/>
    <property type="match status" value="1"/>
</dbReference>
<dbReference type="GO" id="GO:0006352">
    <property type="term" value="P:DNA-templated transcription initiation"/>
    <property type="evidence" value="ECO:0007669"/>
    <property type="project" value="InterPro"/>
</dbReference>
<evidence type="ECO:0000256" key="3">
    <source>
        <dbReference type="ARBA" id="ARBA00023082"/>
    </source>
</evidence>
<dbReference type="InterPro" id="IPR013249">
    <property type="entry name" value="RNA_pol_sigma70_r4_t2"/>
</dbReference>
<dbReference type="AlphaFoldDB" id="A0AAU9CJT4"/>
<evidence type="ECO:0000259" key="7">
    <source>
        <dbReference type="Pfam" id="PF08281"/>
    </source>
</evidence>
<proteinExistence type="inferred from homology"/>